<dbReference type="GeneID" id="20098394"/>
<dbReference type="EMBL" id="KJ184318">
    <property type="protein sequence ID" value="AII15876.1"/>
    <property type="molecule type" value="Genomic_DNA"/>
</dbReference>
<keyword evidence="1" id="KW-1133">Transmembrane helix</keyword>
<keyword evidence="3" id="KW-1185">Reference proteome</keyword>
<dbReference type="KEGG" id="vg:20098394"/>
<dbReference type="OrthoDB" id="28843at10239"/>
<keyword evidence="1" id="KW-0812">Transmembrane</keyword>
<proteinExistence type="predicted"/>
<evidence type="ECO:0000313" key="3">
    <source>
        <dbReference type="Proteomes" id="UP000203413"/>
    </source>
</evidence>
<organism evidence="2 3">
    <name type="scientific">Penaeus monodon nudivirus</name>
    <dbReference type="NCBI Taxonomy" id="1529056"/>
    <lineage>
        <taxon>Viruses</taxon>
        <taxon>Viruses incertae sedis</taxon>
        <taxon>Naldaviricetes</taxon>
        <taxon>Lefavirales</taxon>
        <taxon>Nudiviridae</taxon>
        <taxon>Gammanudivirus</taxon>
        <taxon>Gammanudivirus pemonodonis</taxon>
    </lineage>
</organism>
<protein>
    <submittedName>
        <fullName evidence="2">Ac68-like protein</fullName>
    </submittedName>
</protein>
<evidence type="ECO:0000313" key="2">
    <source>
        <dbReference type="EMBL" id="AII15876.1"/>
    </source>
</evidence>
<name>A0A076FJ08_9VIRU</name>
<dbReference type="RefSeq" id="YP_009051926.1">
    <property type="nucleotide sequence ID" value="NC_024692.1"/>
</dbReference>
<accession>A0A076FJ08</accession>
<sequence>MKISKEYLSNFINRKVIPITAWTQRYRDGKLCFEIKNEIYCKVFWLDYWYNEIAPKFKSQNMISYIENVQLNTPIIITESYNFLNVPPIIKNVDYYSKPRTDHTKFKINISLTFAFTLSILIFCLILIPTMIWGSKSNYTMLV</sequence>
<reference evidence="2 3" key="1">
    <citation type="journal article" date="2014" name="BMC Genomics">
        <title>The genome and occlusion bodies of marine Penaeus monodon nudivirus (PmNV, also known as MBV and PemoNPV) suggest that it should be assigned to a new nudivirus genus that is distinct from the terrestrial nudiviruses.</title>
        <authorList>
            <person name="Yang Y.T."/>
            <person name="Lee D.Y."/>
            <person name="Wang Y."/>
            <person name="Hu J.M."/>
            <person name="Li W.H."/>
            <person name="Leu J.H."/>
            <person name="Chang G.D."/>
            <person name="Ke H.M."/>
            <person name="Kang S.T."/>
            <person name="Lin S.S."/>
            <person name="Kou G.H."/>
            <person name="Lo C.F."/>
        </authorList>
    </citation>
    <scope>NUCLEOTIDE SEQUENCE [LARGE SCALE GENOMIC DNA]</scope>
    <source>
        <strain evidence="2">Indonesia</strain>
    </source>
</reference>
<gene>
    <name evidence="2" type="ORF">PmNV_088</name>
</gene>
<evidence type="ECO:0000256" key="1">
    <source>
        <dbReference type="SAM" id="Phobius"/>
    </source>
</evidence>
<dbReference type="Proteomes" id="UP000203413">
    <property type="component" value="Segment"/>
</dbReference>
<keyword evidence="1" id="KW-0472">Membrane</keyword>
<feature type="transmembrane region" description="Helical" evidence="1">
    <location>
        <begin position="108"/>
        <end position="133"/>
    </location>
</feature>